<dbReference type="InterPro" id="IPR024079">
    <property type="entry name" value="MetalloPept_cat_dom_sf"/>
</dbReference>
<keyword evidence="4" id="KW-0479">Metal-binding</keyword>
<proteinExistence type="inferred from homology"/>
<comment type="cofactor">
    <cofactor evidence="1">
        <name>Zn(2+)</name>
        <dbReference type="ChEBI" id="CHEBI:29105"/>
    </cofactor>
</comment>
<dbReference type="SUPFAM" id="SSF55486">
    <property type="entry name" value="Metalloproteases ('zincins'), catalytic domain"/>
    <property type="match status" value="1"/>
</dbReference>
<dbReference type="Gene3D" id="3.40.390.10">
    <property type="entry name" value="Collagenase (Catalytic Domain)"/>
    <property type="match status" value="1"/>
</dbReference>
<dbReference type="GeneID" id="59341289"/>
<dbReference type="OrthoDB" id="412874at2759"/>
<comment type="similarity">
    <text evidence="2">Belongs to the peptidase M35 family.</text>
</comment>
<comment type="caution">
    <text evidence="10">The sequence shown here is derived from an EMBL/GenBank/DDBJ whole genome shotgun (WGS) entry which is preliminary data.</text>
</comment>
<dbReference type="EMBL" id="JACAZF010000002">
    <property type="protein sequence ID" value="KAF7311760.1"/>
    <property type="molecule type" value="Genomic_DNA"/>
</dbReference>
<evidence type="ECO:0000259" key="9">
    <source>
        <dbReference type="SMART" id="SM01351"/>
    </source>
</evidence>
<evidence type="ECO:0000256" key="1">
    <source>
        <dbReference type="ARBA" id="ARBA00001947"/>
    </source>
</evidence>
<dbReference type="InterPro" id="IPR029463">
    <property type="entry name" value="Lys_MEP"/>
</dbReference>
<dbReference type="Gene3D" id="2.60.40.2970">
    <property type="match status" value="1"/>
</dbReference>
<keyword evidence="11" id="KW-1185">Reference proteome</keyword>
<evidence type="ECO:0000256" key="2">
    <source>
        <dbReference type="ARBA" id="ARBA00010279"/>
    </source>
</evidence>
<evidence type="ECO:0000256" key="8">
    <source>
        <dbReference type="SAM" id="SignalP"/>
    </source>
</evidence>
<protein>
    <submittedName>
        <fullName evidence="10">Peptidyl-Lys metalloendopeptidase</fullName>
    </submittedName>
</protein>
<dbReference type="Proteomes" id="UP000636479">
    <property type="component" value="Unassembled WGS sequence"/>
</dbReference>
<keyword evidence="3" id="KW-0645">Protease</keyword>
<gene>
    <name evidence="10" type="ORF">MIND_00186400</name>
</gene>
<sequence>MLATISTTFVALSTFAILVSAKPGLSLALNGPKQAKGVGELIITATLINTGDVELKLLNDPRTVLNSFETDTFSITNAAGKSPVFQGAFVKYSPETILAEKKNSSFTALAPGARIEIKHDLSKAYNFTSAGIDNYDIVAANAFQYLDDGKLSTIQATTAYTSGVKLEGMLAVSRPSGDQHPPFNNCSASQQEQIASAAAAAENYLNGTREYLYRVFNHTTSAAPSRFASWFGNFTQLNHKKVLTNFIQLGARPLSAYTYDCVCDSYGADVFAFVHATDLDTLSVCGLFWDAPLTGLDSKAGTLIQAASHFATTAATRDLASGKTASLKLAIDNPAEATVNADSYEYFAEHDDLLSSFLIWNHPMWNILNME</sequence>
<reference evidence="10" key="1">
    <citation type="submission" date="2020-05" db="EMBL/GenBank/DDBJ databases">
        <title>Mycena genomes resolve the evolution of fungal bioluminescence.</title>
        <authorList>
            <person name="Tsai I.J."/>
        </authorList>
    </citation>
    <scope>NUCLEOTIDE SEQUENCE</scope>
    <source>
        <strain evidence="10">171206Taipei</strain>
    </source>
</reference>
<feature type="domain" description="Lysine-specific metallo-endopeptidase" evidence="9">
    <location>
        <begin position="210"/>
        <end position="349"/>
    </location>
</feature>
<accession>A0A8H6T6F5</accession>
<keyword evidence="6" id="KW-0862">Zinc</keyword>
<dbReference type="RefSeq" id="XP_037223868.1">
    <property type="nucleotide sequence ID" value="XM_037358773.1"/>
</dbReference>
<dbReference type="GO" id="GO:0046872">
    <property type="term" value="F:metal ion binding"/>
    <property type="evidence" value="ECO:0007669"/>
    <property type="project" value="UniProtKB-KW"/>
</dbReference>
<organism evidence="10 11">
    <name type="scientific">Mycena indigotica</name>
    <dbReference type="NCBI Taxonomy" id="2126181"/>
    <lineage>
        <taxon>Eukaryota</taxon>
        <taxon>Fungi</taxon>
        <taxon>Dikarya</taxon>
        <taxon>Basidiomycota</taxon>
        <taxon>Agaricomycotina</taxon>
        <taxon>Agaricomycetes</taxon>
        <taxon>Agaricomycetidae</taxon>
        <taxon>Agaricales</taxon>
        <taxon>Marasmiineae</taxon>
        <taxon>Mycenaceae</taxon>
        <taxon>Mycena</taxon>
    </lineage>
</organism>
<evidence type="ECO:0000313" key="10">
    <source>
        <dbReference type="EMBL" id="KAF7311760.1"/>
    </source>
</evidence>
<keyword evidence="5" id="KW-0378">Hydrolase</keyword>
<dbReference type="Pfam" id="PF14521">
    <property type="entry name" value="Aspzincin_M35"/>
    <property type="match status" value="1"/>
</dbReference>
<dbReference type="PANTHER" id="PTHR37016:SF3">
    <property type="entry name" value="NEUTRAL PROTEASE 2-RELATED"/>
    <property type="match status" value="1"/>
</dbReference>
<feature type="chain" id="PRO_5034031361" evidence="8">
    <location>
        <begin position="22"/>
        <end position="371"/>
    </location>
</feature>
<dbReference type="GO" id="GO:0006508">
    <property type="term" value="P:proteolysis"/>
    <property type="evidence" value="ECO:0007669"/>
    <property type="project" value="UniProtKB-KW"/>
</dbReference>
<evidence type="ECO:0000256" key="5">
    <source>
        <dbReference type="ARBA" id="ARBA00022801"/>
    </source>
</evidence>
<evidence type="ECO:0000256" key="3">
    <source>
        <dbReference type="ARBA" id="ARBA00022670"/>
    </source>
</evidence>
<dbReference type="AlphaFoldDB" id="A0A8H6T6F5"/>
<evidence type="ECO:0000256" key="6">
    <source>
        <dbReference type="ARBA" id="ARBA00022833"/>
    </source>
</evidence>
<evidence type="ECO:0000256" key="4">
    <source>
        <dbReference type="ARBA" id="ARBA00022723"/>
    </source>
</evidence>
<evidence type="ECO:0000313" key="11">
    <source>
        <dbReference type="Proteomes" id="UP000636479"/>
    </source>
</evidence>
<keyword evidence="7" id="KW-0482">Metalloprotease</keyword>
<dbReference type="SMART" id="SM01351">
    <property type="entry name" value="Aspzincin_M35"/>
    <property type="match status" value="1"/>
</dbReference>
<dbReference type="PANTHER" id="PTHR37016">
    <property type="match status" value="1"/>
</dbReference>
<feature type="signal peptide" evidence="8">
    <location>
        <begin position="1"/>
        <end position="21"/>
    </location>
</feature>
<dbReference type="GO" id="GO:0004222">
    <property type="term" value="F:metalloendopeptidase activity"/>
    <property type="evidence" value="ECO:0007669"/>
    <property type="project" value="InterPro"/>
</dbReference>
<keyword evidence="8" id="KW-0732">Signal</keyword>
<evidence type="ECO:0000256" key="7">
    <source>
        <dbReference type="ARBA" id="ARBA00023049"/>
    </source>
</evidence>
<dbReference type="InterPro" id="IPR050414">
    <property type="entry name" value="Fungal_M35_metalloproteases"/>
</dbReference>
<name>A0A8H6T6F5_9AGAR</name>